<feature type="compositionally biased region" description="Basic residues" evidence="1">
    <location>
        <begin position="10"/>
        <end position="20"/>
    </location>
</feature>
<organism evidence="3 5">
    <name type="scientific">Heyndrickxia coagulans</name>
    <name type="common">Weizmannia coagulans</name>
    <dbReference type="NCBI Taxonomy" id="1398"/>
    <lineage>
        <taxon>Bacteria</taxon>
        <taxon>Bacillati</taxon>
        <taxon>Bacillota</taxon>
        <taxon>Bacilli</taxon>
        <taxon>Bacillales</taxon>
        <taxon>Bacillaceae</taxon>
        <taxon>Heyndrickxia</taxon>
    </lineage>
</organism>
<reference evidence="5" key="3">
    <citation type="submission" date="2016-01" db="EMBL/GenBank/DDBJ databases">
        <authorList>
            <person name="Mitreva M."/>
            <person name="Pepin K.H."/>
            <person name="Mihindukulasuriya K.A."/>
            <person name="Fulton R."/>
            <person name="Fronick C."/>
            <person name="O'Laughlin M."/>
            <person name="Miner T."/>
            <person name="Herter B."/>
            <person name="Rosa B.A."/>
            <person name="Cordes M."/>
            <person name="Tomlinson C."/>
            <person name="Wollam A."/>
            <person name="Palsikar V.B."/>
            <person name="Mardis E.R."/>
            <person name="Wilson R.K."/>
        </authorList>
    </citation>
    <scope>NUCLEOTIDE SEQUENCE [LARGE SCALE GENOMIC DNA]</scope>
    <source>
        <strain evidence="5">GED7749B</strain>
    </source>
</reference>
<accession>A0A0C5CGC1</accession>
<reference evidence="4" key="2">
    <citation type="submission" date="2015-01" db="EMBL/GenBank/DDBJ databases">
        <title>Comparative genome analysis of Bacillus coagulans HM-08, Clostridium butyricum HM-68, Bacillus subtilis HM-66 and Bacillus paralicheniformis BL-09.</title>
        <authorList>
            <person name="Zhang H."/>
        </authorList>
    </citation>
    <scope>NUCLEOTIDE SEQUENCE [LARGE SCALE GENOMIC DNA]</scope>
    <source>
        <strain evidence="4">HM-08</strain>
    </source>
</reference>
<evidence type="ECO:0000313" key="2">
    <source>
        <dbReference type="EMBL" id="AJO24710.1"/>
    </source>
</evidence>
<dbReference type="EMBL" id="CP010525">
    <property type="protein sequence ID" value="AJO24710.1"/>
    <property type="molecule type" value="Genomic_DNA"/>
</dbReference>
<dbReference type="AlphaFoldDB" id="A0A0C5CGC1"/>
<name>A0A0C5CGC1_HEYCO</name>
<evidence type="ECO:0000256" key="1">
    <source>
        <dbReference type="SAM" id="MobiDB-lite"/>
    </source>
</evidence>
<dbReference type="PATRIC" id="fig|1398.18.peg.3875"/>
<protein>
    <submittedName>
        <fullName evidence="3">Uncharacterized protein</fullName>
    </submittedName>
</protein>
<sequence length="48" mass="5612">MENEGERKKLNGGKLKHQSKRSLANKTRLIMSGAYRLTQWTCLLDFCR</sequence>
<dbReference type="RefSeq" id="WP_014096426.1">
    <property type="nucleotide sequence ID" value="NZ_CP010525.1"/>
</dbReference>
<dbReference type="Proteomes" id="UP000032024">
    <property type="component" value="Chromosome"/>
</dbReference>
<keyword evidence="4" id="KW-1185">Reference proteome</keyword>
<dbReference type="Proteomes" id="UP000070376">
    <property type="component" value="Unassembled WGS sequence"/>
</dbReference>
<evidence type="ECO:0000313" key="3">
    <source>
        <dbReference type="EMBL" id="KWZ81367.1"/>
    </source>
</evidence>
<evidence type="ECO:0000313" key="4">
    <source>
        <dbReference type="Proteomes" id="UP000032024"/>
    </source>
</evidence>
<reference evidence="2" key="1">
    <citation type="submission" date="2015-01" db="EMBL/GenBank/DDBJ databases">
        <title>Comparative genome analysis of Bacillus coagulans HM-08, Clostridium butyricum HM-68, Bacillus subtilis HM-66 and Bacillus licheniformis BL-09.</title>
        <authorList>
            <person name="Zhang H."/>
        </authorList>
    </citation>
    <scope>NUCLEOTIDE SEQUENCE [LARGE SCALE GENOMIC DNA]</scope>
    <source>
        <strain evidence="2">HM-08</strain>
    </source>
</reference>
<proteinExistence type="predicted"/>
<dbReference type="EMBL" id="LRPN01000076">
    <property type="protein sequence ID" value="KWZ81367.1"/>
    <property type="molecule type" value="Genomic_DNA"/>
</dbReference>
<reference evidence="3" key="4">
    <citation type="submission" date="2016-01" db="EMBL/GenBank/DDBJ databases">
        <authorList>
            <person name="Oliw E.H."/>
        </authorList>
    </citation>
    <scope>NUCLEOTIDE SEQUENCE [LARGE SCALE GENOMIC DNA]</scope>
    <source>
        <strain evidence="3">GED7749B</strain>
    </source>
</reference>
<feature type="region of interest" description="Disordered" evidence="1">
    <location>
        <begin position="1"/>
        <end position="21"/>
    </location>
</feature>
<gene>
    <name evidence="3" type="ORF">HMPREF3213_02051</name>
    <name evidence="2" type="ORF">SB48_HM08orf06219</name>
</gene>
<evidence type="ECO:0000313" key="5">
    <source>
        <dbReference type="Proteomes" id="UP000070376"/>
    </source>
</evidence>